<evidence type="ECO:0000259" key="5">
    <source>
        <dbReference type="Pfam" id="PF07724"/>
    </source>
</evidence>
<dbReference type="Pfam" id="PF07724">
    <property type="entry name" value="AAA_2"/>
    <property type="match status" value="1"/>
</dbReference>
<dbReference type="Gene3D" id="1.10.8.60">
    <property type="match status" value="1"/>
</dbReference>
<evidence type="ECO:0000256" key="1">
    <source>
        <dbReference type="ARBA" id="ARBA00022741"/>
    </source>
</evidence>
<accession>A0A7C3QTT3</accession>
<evidence type="ECO:0000313" key="6">
    <source>
        <dbReference type="EMBL" id="HFT92509.1"/>
    </source>
</evidence>
<feature type="transmembrane region" description="Helical" evidence="3">
    <location>
        <begin position="34"/>
        <end position="59"/>
    </location>
</feature>
<evidence type="ECO:0000256" key="3">
    <source>
        <dbReference type="SAM" id="Phobius"/>
    </source>
</evidence>
<dbReference type="InterPro" id="IPR050130">
    <property type="entry name" value="ClpA_ClpB"/>
</dbReference>
<protein>
    <submittedName>
        <fullName evidence="6">AAA family ATPase</fullName>
    </submittedName>
</protein>
<feature type="transmembrane region" description="Helical" evidence="3">
    <location>
        <begin position="185"/>
        <end position="206"/>
    </location>
</feature>
<reference evidence="6" key="1">
    <citation type="journal article" date="2020" name="mSystems">
        <title>Genome- and Community-Level Interaction Insights into Carbon Utilization and Element Cycling Functions of Hydrothermarchaeota in Hydrothermal Sediment.</title>
        <authorList>
            <person name="Zhou Z."/>
            <person name="Liu Y."/>
            <person name="Xu W."/>
            <person name="Pan J."/>
            <person name="Luo Z.H."/>
            <person name="Li M."/>
        </authorList>
    </citation>
    <scope>NUCLEOTIDE SEQUENCE [LARGE SCALE GENOMIC DNA]</scope>
    <source>
        <strain evidence="6">SpSt-902</strain>
    </source>
</reference>
<evidence type="ECO:0000256" key="2">
    <source>
        <dbReference type="ARBA" id="ARBA00022840"/>
    </source>
</evidence>
<dbReference type="Gene3D" id="3.40.50.300">
    <property type="entry name" value="P-loop containing nucleotide triphosphate hydrolases"/>
    <property type="match status" value="3"/>
</dbReference>
<comment type="caution">
    <text evidence="6">The sequence shown here is derived from an EMBL/GenBank/DDBJ whole genome shotgun (WGS) entry which is preliminary data.</text>
</comment>
<keyword evidence="1" id="KW-0547">Nucleotide-binding</keyword>
<dbReference type="GO" id="GO:0034605">
    <property type="term" value="P:cellular response to heat"/>
    <property type="evidence" value="ECO:0007669"/>
    <property type="project" value="TreeGrafter"/>
</dbReference>
<dbReference type="AlphaFoldDB" id="A0A7C3QTT3"/>
<gene>
    <name evidence="6" type="ORF">ENX03_00940</name>
</gene>
<keyword evidence="2" id="KW-0067">ATP-binding</keyword>
<keyword evidence="3" id="KW-0812">Transmembrane</keyword>
<dbReference type="PRINTS" id="PR00300">
    <property type="entry name" value="CLPPROTEASEA"/>
</dbReference>
<organism evidence="6">
    <name type="scientific">Leptospirillum ferriphilum</name>
    <dbReference type="NCBI Taxonomy" id="178606"/>
    <lineage>
        <taxon>Bacteria</taxon>
        <taxon>Pseudomonadati</taxon>
        <taxon>Nitrospirota</taxon>
        <taxon>Nitrospiria</taxon>
        <taxon>Nitrospirales</taxon>
        <taxon>Nitrospiraceae</taxon>
        <taxon>Leptospirillum</taxon>
    </lineage>
</organism>
<feature type="transmembrane region" description="Helical" evidence="3">
    <location>
        <begin position="108"/>
        <end position="130"/>
    </location>
</feature>
<dbReference type="PANTHER" id="PTHR11638">
    <property type="entry name" value="ATP-DEPENDENT CLP PROTEASE"/>
    <property type="match status" value="1"/>
</dbReference>
<dbReference type="EMBL" id="DTMM01000018">
    <property type="protein sequence ID" value="HFT92509.1"/>
    <property type="molecule type" value="Genomic_DNA"/>
</dbReference>
<feature type="domain" description="ATPase AAA-type core" evidence="4">
    <location>
        <begin position="519"/>
        <end position="638"/>
    </location>
</feature>
<dbReference type="GO" id="GO:0016887">
    <property type="term" value="F:ATP hydrolysis activity"/>
    <property type="evidence" value="ECO:0007669"/>
    <property type="project" value="InterPro"/>
</dbReference>
<proteinExistence type="predicted"/>
<dbReference type="InterPro" id="IPR027417">
    <property type="entry name" value="P-loop_NTPase"/>
</dbReference>
<dbReference type="GO" id="GO:0005524">
    <property type="term" value="F:ATP binding"/>
    <property type="evidence" value="ECO:0007669"/>
    <property type="project" value="UniProtKB-KW"/>
</dbReference>
<feature type="domain" description="ATPase AAA-type core" evidence="5">
    <location>
        <begin position="742"/>
        <end position="864"/>
    </location>
</feature>
<dbReference type="Pfam" id="PF00004">
    <property type="entry name" value="AAA"/>
    <property type="match status" value="1"/>
</dbReference>
<keyword evidence="3" id="KW-1133">Transmembrane helix</keyword>
<evidence type="ECO:0000259" key="4">
    <source>
        <dbReference type="Pfam" id="PF00004"/>
    </source>
</evidence>
<sequence>MILGILMILAGVSWVVVTSFFRGVVDPWFNAYPLLSTLVMATVLLTYATILLLSGSNFGKPLPGGKKRKGQSPAAPPLHYILQWSLVGAIFMVAGFFTLGTMPYLSGFLWLTGTVILLSQFLFLMIPNTFRQEGDMGKVDLIPNRLKLHENAYHFWDTAILAGAFFLVTGALIKPISTVSGLLSIGTGAAWILGAISFALVSTFYLSGIFRKKTPLSPTAVPEETLTIFPGSNPTRMALVEAYLSHMGSLSLFSVKKNGILLRGPSEKECFIFTRALAGETGRAYLPFTLSSIKGLSTNTTQQELRNLLYKISLYKPVLLHVTDYREAVTSLSHPERETLKKFLVKLLSNKHSLVLFSLTGADEIPPDFMNPPVVHWVIDIPPPDVGTRVAYLRLTLRSLARNAEVLPGQIPLLTAEMIDGYDLFKLAEMMEGFSVEDIEEILNRSLKNARSLRRSLRQLDMDVSIRRKMQGWQDPTLEPMETIRAKLTEDAITPALVVTASEKILKQKRHAGEALLIVGKTFTIRQMLAQELAQKEKFHFASIQQKDFARDSLGAFRNFIIQNKKQRPVVLYVDPLEILFPRVQLSHFSYHGEIYNQKVIELSQVLQEKQFWLICGTTGANEIDPMILRKFSRVQEISDIQKEFIQDVESYAMEKLMEGQTPEGIDFSKFHLFTEQKSQNSRQPDGAQENQESHSFVLSLPAVQAPPIPGFYGRTALQEEILQTLEASRLNIRKDGSRLRGAFLFLGPAQSGRKALSEALSQQVFGDNNAFIYRDMGLYDDLFFSEQFIRKPVGTTATNPPLPEGLWDLFSESPARLVYMDNVERAHPSLWSHLLPLLRDGIIHWQEKTQNISQSIFVLASSLFSPQDFLHTEPWERPNILIRTVQNNNRRLAFLPLFQPPFLKNIDLILPFPEYAPEEIRQVLQQSVTRILEEFAKKIPHTGSLGVAPDLFDHLLEKIDVPRRGMSGLEPMLQMILTPALSKIRESTDKSPGPHDYFLYWDGAGITVGSLSPQEKNPEEMATVSP</sequence>
<dbReference type="InterPro" id="IPR001270">
    <property type="entry name" value="ClpA/B"/>
</dbReference>
<feature type="transmembrane region" description="Helical" evidence="3">
    <location>
        <begin position="151"/>
        <end position="173"/>
    </location>
</feature>
<feature type="transmembrane region" description="Helical" evidence="3">
    <location>
        <begin position="80"/>
        <end position="102"/>
    </location>
</feature>
<dbReference type="InterPro" id="IPR003959">
    <property type="entry name" value="ATPase_AAA_core"/>
</dbReference>
<dbReference type="PANTHER" id="PTHR11638:SF18">
    <property type="entry name" value="HEAT SHOCK PROTEIN 104"/>
    <property type="match status" value="1"/>
</dbReference>
<name>A0A7C3QTT3_9BACT</name>
<keyword evidence="3" id="KW-0472">Membrane</keyword>
<dbReference type="GO" id="GO:0005737">
    <property type="term" value="C:cytoplasm"/>
    <property type="evidence" value="ECO:0007669"/>
    <property type="project" value="TreeGrafter"/>
</dbReference>
<dbReference type="SUPFAM" id="SSF52540">
    <property type="entry name" value="P-loop containing nucleoside triphosphate hydrolases"/>
    <property type="match status" value="3"/>
</dbReference>